<evidence type="ECO:0000313" key="11">
    <source>
        <dbReference type="EMBL" id="MEW9919833.1"/>
    </source>
</evidence>
<comment type="function">
    <text evidence="1">May be specifically involved in the processing, transport, and/or maturation of the MADH beta-subunit.</text>
</comment>
<feature type="transmembrane region" description="Helical" evidence="8">
    <location>
        <begin position="164"/>
        <end position="187"/>
    </location>
</feature>
<evidence type="ECO:0000256" key="7">
    <source>
        <dbReference type="ARBA" id="ARBA00023136"/>
    </source>
</evidence>
<evidence type="ECO:0000256" key="5">
    <source>
        <dbReference type="ARBA" id="ARBA00022692"/>
    </source>
</evidence>
<dbReference type="SUPFAM" id="SSF52833">
    <property type="entry name" value="Thioredoxin-like"/>
    <property type="match status" value="1"/>
</dbReference>
<feature type="transmembrane region" description="Helical" evidence="8">
    <location>
        <begin position="126"/>
        <end position="144"/>
    </location>
</feature>
<sequence length="254" mass="27980">MFDTATRSDKTATLYRMVMEEHVCPYGLKAKDRLEREGFTVDDRWLESREETDAFKEEHAVKTTPQIFIDGERIGGYDALRAHLGEDVSTGEDETTYQPVIAIFAMSFAMSLALCLLAFGTVLTPLVLTKFIAIAMCLLALQKLQDVESFSTMFLNYDVLARRWVRYGYIYPFAEGLAGVLMLGGLLPWLSGPLALVIGGIGAASVIKAVYIDRRELKCACVGGNSKVPLGFVSLTENVMMFAMGALTLGLLFA</sequence>
<keyword evidence="5 8" id="KW-0812">Transmembrane</keyword>
<proteinExistence type="predicted"/>
<dbReference type="InterPro" id="IPR036249">
    <property type="entry name" value="Thioredoxin-like_sf"/>
</dbReference>
<dbReference type="Pfam" id="PF07291">
    <property type="entry name" value="MauE"/>
    <property type="match status" value="1"/>
</dbReference>
<evidence type="ECO:0000256" key="6">
    <source>
        <dbReference type="ARBA" id="ARBA00022989"/>
    </source>
</evidence>
<evidence type="ECO:0000256" key="2">
    <source>
        <dbReference type="ARBA" id="ARBA00004141"/>
    </source>
</evidence>
<comment type="pathway">
    <text evidence="3">One-carbon metabolism; methylamine degradation.</text>
</comment>
<dbReference type="InterPro" id="IPR009908">
    <property type="entry name" value="Methylamine_util_MauE"/>
</dbReference>
<dbReference type="RefSeq" id="WP_367877539.1">
    <property type="nucleotide sequence ID" value="NZ_JBFNXX010000006.1"/>
</dbReference>
<feature type="transmembrane region" description="Helical" evidence="8">
    <location>
        <begin position="193"/>
        <end position="211"/>
    </location>
</feature>
<evidence type="ECO:0000259" key="10">
    <source>
        <dbReference type="Pfam" id="PF07291"/>
    </source>
</evidence>
<keyword evidence="6 8" id="KW-1133">Transmembrane helix</keyword>
<reference evidence="11 12" key="1">
    <citation type="submission" date="2024-07" db="EMBL/GenBank/DDBJ databases">
        <title>Marimonas sp.nov., isolated from tidal-flat sediment.</title>
        <authorList>
            <person name="Jayan J.N."/>
            <person name="Lee S.S."/>
        </authorList>
    </citation>
    <scope>NUCLEOTIDE SEQUENCE [LARGE SCALE GENOMIC DNA]</scope>
    <source>
        <strain evidence="11 12">MJW-29</strain>
    </source>
</reference>
<dbReference type="Gene3D" id="3.40.30.10">
    <property type="entry name" value="Glutaredoxin"/>
    <property type="match status" value="1"/>
</dbReference>
<organism evidence="11 12">
    <name type="scientific">Sulfitobacter sediminis</name>
    <dbReference type="NCBI Taxonomy" id="3234186"/>
    <lineage>
        <taxon>Bacteria</taxon>
        <taxon>Pseudomonadati</taxon>
        <taxon>Pseudomonadota</taxon>
        <taxon>Alphaproteobacteria</taxon>
        <taxon>Rhodobacterales</taxon>
        <taxon>Roseobacteraceae</taxon>
        <taxon>Sulfitobacter</taxon>
    </lineage>
</organism>
<protein>
    <recommendedName>
        <fullName evidence="4">Methylamine utilization protein MauE</fullName>
    </recommendedName>
</protein>
<dbReference type="EMBL" id="JBFNXX010000006">
    <property type="protein sequence ID" value="MEW9919833.1"/>
    <property type="molecule type" value="Genomic_DNA"/>
</dbReference>
<evidence type="ECO:0000256" key="8">
    <source>
        <dbReference type="SAM" id="Phobius"/>
    </source>
</evidence>
<evidence type="ECO:0000256" key="3">
    <source>
        <dbReference type="ARBA" id="ARBA00004856"/>
    </source>
</evidence>
<evidence type="ECO:0000259" key="9">
    <source>
        <dbReference type="Pfam" id="PF00462"/>
    </source>
</evidence>
<evidence type="ECO:0000256" key="4">
    <source>
        <dbReference type="ARBA" id="ARBA00019078"/>
    </source>
</evidence>
<name>A0ABV3RMN0_9RHOB</name>
<keyword evidence="12" id="KW-1185">Reference proteome</keyword>
<dbReference type="Proteomes" id="UP001556098">
    <property type="component" value="Unassembled WGS sequence"/>
</dbReference>
<dbReference type="Pfam" id="PF00462">
    <property type="entry name" value="Glutaredoxin"/>
    <property type="match status" value="1"/>
</dbReference>
<comment type="caution">
    <text evidence="11">The sequence shown here is derived from an EMBL/GenBank/DDBJ whole genome shotgun (WGS) entry which is preliminary data.</text>
</comment>
<feature type="transmembrane region" description="Helical" evidence="8">
    <location>
        <begin position="232"/>
        <end position="253"/>
    </location>
</feature>
<dbReference type="PROSITE" id="PS51354">
    <property type="entry name" value="GLUTAREDOXIN_2"/>
    <property type="match status" value="1"/>
</dbReference>
<feature type="domain" description="Glutaredoxin" evidence="9">
    <location>
        <begin position="22"/>
        <end position="74"/>
    </location>
</feature>
<keyword evidence="7 8" id="KW-0472">Membrane</keyword>
<accession>A0ABV3RMN0</accession>
<dbReference type="InterPro" id="IPR002109">
    <property type="entry name" value="Glutaredoxin"/>
</dbReference>
<feature type="domain" description="Methylamine utilisation protein MauE" evidence="10">
    <location>
        <begin position="126"/>
        <end position="248"/>
    </location>
</feature>
<gene>
    <name evidence="11" type="ORF">AB2B41_09475</name>
</gene>
<evidence type="ECO:0000256" key="1">
    <source>
        <dbReference type="ARBA" id="ARBA00003475"/>
    </source>
</evidence>
<evidence type="ECO:0000313" key="12">
    <source>
        <dbReference type="Proteomes" id="UP001556098"/>
    </source>
</evidence>
<feature type="transmembrane region" description="Helical" evidence="8">
    <location>
        <begin position="100"/>
        <end position="120"/>
    </location>
</feature>
<comment type="subcellular location">
    <subcellularLocation>
        <location evidence="2">Membrane</location>
        <topology evidence="2">Multi-pass membrane protein</topology>
    </subcellularLocation>
</comment>